<organism evidence="2 3">
    <name type="scientific">Gonapodya prolifera (strain JEL478)</name>
    <name type="common">Monoblepharis prolifera</name>
    <dbReference type="NCBI Taxonomy" id="1344416"/>
    <lineage>
        <taxon>Eukaryota</taxon>
        <taxon>Fungi</taxon>
        <taxon>Fungi incertae sedis</taxon>
        <taxon>Chytridiomycota</taxon>
        <taxon>Chytridiomycota incertae sedis</taxon>
        <taxon>Monoblepharidomycetes</taxon>
        <taxon>Monoblepharidales</taxon>
        <taxon>Gonapodyaceae</taxon>
        <taxon>Gonapodya</taxon>
    </lineage>
</organism>
<feature type="region of interest" description="Disordered" evidence="1">
    <location>
        <begin position="102"/>
        <end position="152"/>
    </location>
</feature>
<dbReference type="Proteomes" id="UP000070544">
    <property type="component" value="Unassembled WGS sequence"/>
</dbReference>
<dbReference type="EMBL" id="KQ965737">
    <property type="protein sequence ID" value="KXS19676.1"/>
    <property type="molecule type" value="Genomic_DNA"/>
</dbReference>
<evidence type="ECO:0000313" key="2">
    <source>
        <dbReference type="EMBL" id="KXS19676.1"/>
    </source>
</evidence>
<protein>
    <submittedName>
        <fullName evidence="2">Uncharacterized protein</fullName>
    </submittedName>
</protein>
<evidence type="ECO:0000256" key="1">
    <source>
        <dbReference type="SAM" id="MobiDB-lite"/>
    </source>
</evidence>
<gene>
    <name evidence="2" type="ORF">M427DRAFT_152198</name>
</gene>
<sequence length="284" mass="31360">MSQQQQQRPLKPRKDHSRMKGAVHSYLLQNVGRYLHYREIWQNIPDPYRNSFHPELENNPTRRFQYLQNTINSWSKVSPIRRSAGGYYGIFADDIKFSPVRRESVPPSAHAPGSRRSKSPRASPPRYPGDSAHGHAHAHAHARAHSHGTDTTHATHDYLAQPMFTSPEWIASPPSSPSTSPTLPSISTLLDTIHTDASRESSPPHEHEHGGEGDFRSSASVHSCTSSAFSYASSTSSTSSASTSTSTSSSLQSYPHAHTHTYPHSHAHYKSPAALRLSIAHLVA</sequence>
<feature type="compositionally biased region" description="Low complexity" evidence="1">
    <location>
        <begin position="177"/>
        <end position="190"/>
    </location>
</feature>
<name>A0A139ASF5_GONPJ</name>
<evidence type="ECO:0000313" key="3">
    <source>
        <dbReference type="Proteomes" id="UP000070544"/>
    </source>
</evidence>
<feature type="compositionally biased region" description="Basic and acidic residues" evidence="1">
    <location>
        <begin position="193"/>
        <end position="215"/>
    </location>
</feature>
<feature type="region of interest" description="Disordered" evidence="1">
    <location>
        <begin position="234"/>
        <end position="267"/>
    </location>
</feature>
<feature type="compositionally biased region" description="Basic residues" evidence="1">
    <location>
        <begin position="257"/>
        <end position="267"/>
    </location>
</feature>
<feature type="compositionally biased region" description="Basic residues" evidence="1">
    <location>
        <begin position="10"/>
        <end position="21"/>
    </location>
</feature>
<feature type="compositionally biased region" description="Low complexity" evidence="1">
    <location>
        <begin position="234"/>
        <end position="250"/>
    </location>
</feature>
<keyword evidence="3" id="KW-1185">Reference proteome</keyword>
<dbReference type="OrthoDB" id="10679943at2759"/>
<dbReference type="AlphaFoldDB" id="A0A139ASF5"/>
<accession>A0A139ASF5</accession>
<proteinExistence type="predicted"/>
<feature type="region of interest" description="Disordered" evidence="1">
    <location>
        <begin position="1"/>
        <end position="21"/>
    </location>
</feature>
<feature type="region of interest" description="Disordered" evidence="1">
    <location>
        <begin position="166"/>
        <end position="219"/>
    </location>
</feature>
<feature type="compositionally biased region" description="Basic residues" evidence="1">
    <location>
        <begin position="134"/>
        <end position="146"/>
    </location>
</feature>
<reference evidence="2 3" key="1">
    <citation type="journal article" date="2015" name="Genome Biol. Evol.">
        <title>Phylogenomic analyses indicate that early fungi evolved digesting cell walls of algal ancestors of land plants.</title>
        <authorList>
            <person name="Chang Y."/>
            <person name="Wang S."/>
            <person name="Sekimoto S."/>
            <person name="Aerts A.L."/>
            <person name="Choi C."/>
            <person name="Clum A."/>
            <person name="LaButti K.M."/>
            <person name="Lindquist E.A."/>
            <person name="Yee Ngan C."/>
            <person name="Ohm R.A."/>
            <person name="Salamov A.A."/>
            <person name="Grigoriev I.V."/>
            <person name="Spatafora J.W."/>
            <person name="Berbee M.L."/>
        </authorList>
    </citation>
    <scope>NUCLEOTIDE SEQUENCE [LARGE SCALE GENOMIC DNA]</scope>
    <source>
        <strain evidence="2 3">JEL478</strain>
    </source>
</reference>